<proteinExistence type="predicted"/>
<accession>A0ABR0UZU4</accession>
<protein>
    <recommendedName>
        <fullName evidence="3">Ataxin-10 domain-containing protein</fullName>
    </recommendedName>
</protein>
<comment type="caution">
    <text evidence="4">The sequence shown here is derived from an EMBL/GenBank/DDBJ whole genome shotgun (WGS) entry which is preliminary data.</text>
</comment>
<gene>
    <name evidence="4" type="ORF">DH2020_038126</name>
</gene>
<dbReference type="PANTHER" id="PTHR13255">
    <property type="entry name" value="ATAXIN-10"/>
    <property type="match status" value="1"/>
</dbReference>
<keyword evidence="1" id="KW-0132">Cell division</keyword>
<dbReference type="Pfam" id="PF09759">
    <property type="entry name" value="Atx10homo_assoc"/>
    <property type="match status" value="1"/>
</dbReference>
<dbReference type="EMBL" id="JABTTQ020001824">
    <property type="protein sequence ID" value="KAK6128136.1"/>
    <property type="molecule type" value="Genomic_DNA"/>
</dbReference>
<dbReference type="Gene3D" id="1.25.10.10">
    <property type="entry name" value="Leucine-rich Repeat Variant"/>
    <property type="match status" value="1"/>
</dbReference>
<dbReference type="SUPFAM" id="SSF48371">
    <property type="entry name" value="ARM repeat"/>
    <property type="match status" value="1"/>
</dbReference>
<reference evidence="4 5" key="1">
    <citation type="journal article" date="2021" name="Comput. Struct. Biotechnol. J.">
        <title>De novo genome assembly of the potent medicinal plant Rehmannia glutinosa using nanopore technology.</title>
        <authorList>
            <person name="Ma L."/>
            <person name="Dong C."/>
            <person name="Song C."/>
            <person name="Wang X."/>
            <person name="Zheng X."/>
            <person name="Niu Y."/>
            <person name="Chen S."/>
            <person name="Feng W."/>
        </authorList>
    </citation>
    <scope>NUCLEOTIDE SEQUENCE [LARGE SCALE GENOMIC DNA]</scope>
    <source>
        <strain evidence="4">DH-2019</strain>
    </source>
</reference>
<sequence>MCISSALLLSTNRLCCCREAFHPRVIRRSSRNTPQLNRDRQISHHPHSSAGLILHNMSFDSNKKHQWLIPFSPLPLHRRRLHRFSPRSPAATFTASEKEFCFDDTPHFVSSCCSIGVSSISFESREWWTSTLNKALERLIETAKTSDGRLDLASKHILSPVLQLCQYPLQLSGQDLFLSIKLVRNLCAGEIKNQNLFIEQNGVGILSTLVTSVRLTCSDNRILPMSSSRETGDPLCMVLYTCSEGSDEQLAELFADPGQDIVVEIIQTVTVAGFREDWVKLLLSKICLEEPYFPSIFSKLSRVVETENSDHFSEKAFLLRILSEILNERVGDIVVSTDFSLCIFGILRSAVGIFEFGTREKLPLPTGSADIDVIGYTLSILRDICACDPKFSNQDEKEDVVDKLVSAGLIKFLIGLLRDLEPPAMIRKATINNDAKNEATLQFSKYCPYRGFRRDVVAVIGNCSYRKKHVQDEIREQDGILLLLQQCVTDEDNPFLREWGFWSMRNILEGNAENQQLVTDLELQKSVDTPEIAGLGLRVEVDPKTRRPKLVNV</sequence>
<name>A0ABR0UZU4_REHGL</name>
<evidence type="ECO:0000256" key="2">
    <source>
        <dbReference type="ARBA" id="ARBA00023306"/>
    </source>
</evidence>
<evidence type="ECO:0000313" key="5">
    <source>
        <dbReference type="Proteomes" id="UP001318860"/>
    </source>
</evidence>
<dbReference type="InterPro" id="IPR011989">
    <property type="entry name" value="ARM-like"/>
</dbReference>
<organism evidence="4 5">
    <name type="scientific">Rehmannia glutinosa</name>
    <name type="common">Chinese foxglove</name>
    <dbReference type="NCBI Taxonomy" id="99300"/>
    <lineage>
        <taxon>Eukaryota</taxon>
        <taxon>Viridiplantae</taxon>
        <taxon>Streptophyta</taxon>
        <taxon>Embryophyta</taxon>
        <taxon>Tracheophyta</taxon>
        <taxon>Spermatophyta</taxon>
        <taxon>Magnoliopsida</taxon>
        <taxon>eudicotyledons</taxon>
        <taxon>Gunneridae</taxon>
        <taxon>Pentapetalae</taxon>
        <taxon>asterids</taxon>
        <taxon>lamiids</taxon>
        <taxon>Lamiales</taxon>
        <taxon>Orobanchaceae</taxon>
        <taxon>Rehmannieae</taxon>
        <taxon>Rehmannia</taxon>
    </lineage>
</organism>
<keyword evidence="2" id="KW-0131">Cell cycle</keyword>
<evidence type="ECO:0000259" key="3">
    <source>
        <dbReference type="Pfam" id="PF09759"/>
    </source>
</evidence>
<dbReference type="PANTHER" id="PTHR13255:SF0">
    <property type="entry name" value="ATAXIN-10"/>
    <property type="match status" value="1"/>
</dbReference>
<dbReference type="InterPro" id="IPR019156">
    <property type="entry name" value="Ataxin-10_domain"/>
</dbReference>
<evidence type="ECO:0000313" key="4">
    <source>
        <dbReference type="EMBL" id="KAK6128136.1"/>
    </source>
</evidence>
<dbReference type="InterPro" id="IPR051374">
    <property type="entry name" value="Ataxin-10/CTR86_families"/>
</dbReference>
<dbReference type="InterPro" id="IPR016024">
    <property type="entry name" value="ARM-type_fold"/>
</dbReference>
<evidence type="ECO:0000256" key="1">
    <source>
        <dbReference type="ARBA" id="ARBA00022618"/>
    </source>
</evidence>
<dbReference type="Proteomes" id="UP001318860">
    <property type="component" value="Unassembled WGS sequence"/>
</dbReference>
<keyword evidence="5" id="KW-1185">Reference proteome</keyword>
<feature type="domain" description="Ataxin-10" evidence="3">
    <location>
        <begin position="452"/>
        <end position="545"/>
    </location>
</feature>